<evidence type="ECO:0000256" key="4">
    <source>
        <dbReference type="ARBA" id="ARBA00022840"/>
    </source>
</evidence>
<dbReference type="GO" id="GO:0016887">
    <property type="term" value="F:ATP hydrolysis activity"/>
    <property type="evidence" value="ECO:0007669"/>
    <property type="project" value="InterPro"/>
</dbReference>
<dbReference type="OrthoDB" id="31298at2157"/>
<dbReference type="PROSITE" id="PS50893">
    <property type="entry name" value="ABC_TRANSPORTER_2"/>
    <property type="match status" value="1"/>
</dbReference>
<keyword evidence="3" id="KW-0547">Nucleotide-binding</keyword>
<gene>
    <name evidence="6" type="ORF">NAS2_0525</name>
</gene>
<dbReference type="PROSITE" id="PS00211">
    <property type="entry name" value="ABC_TRANSPORTER_1"/>
    <property type="match status" value="1"/>
</dbReference>
<evidence type="ECO:0000313" key="6">
    <source>
        <dbReference type="EMBL" id="BBE41914.1"/>
    </source>
</evidence>
<dbReference type="KEGG" id="ccai:NAS2_0525"/>
<evidence type="ECO:0000259" key="5">
    <source>
        <dbReference type="PROSITE" id="PS50893"/>
    </source>
</evidence>
<evidence type="ECO:0000256" key="3">
    <source>
        <dbReference type="ARBA" id="ARBA00022741"/>
    </source>
</evidence>
<feature type="domain" description="ABC transporter" evidence="5">
    <location>
        <begin position="5"/>
        <end position="236"/>
    </location>
</feature>
<dbReference type="Gene3D" id="3.40.50.300">
    <property type="entry name" value="P-loop containing nucleotide triphosphate hydrolases"/>
    <property type="match status" value="1"/>
</dbReference>
<dbReference type="PANTHER" id="PTHR42711">
    <property type="entry name" value="ABC TRANSPORTER ATP-BINDING PROTEIN"/>
    <property type="match status" value="1"/>
</dbReference>
<dbReference type="InterPro" id="IPR050763">
    <property type="entry name" value="ABC_transporter_ATP-binding"/>
</dbReference>
<keyword evidence="7" id="KW-1185">Reference proteome</keyword>
<keyword evidence="2" id="KW-0813">Transport</keyword>
<dbReference type="AlphaFoldDB" id="A0A4P2VBJ4"/>
<organism evidence="6 7">
    <name type="scientific">Conexivisphaera calida</name>
    <dbReference type="NCBI Taxonomy" id="1874277"/>
    <lineage>
        <taxon>Archaea</taxon>
        <taxon>Nitrososphaerota</taxon>
        <taxon>Conexivisphaeria</taxon>
        <taxon>Conexivisphaerales</taxon>
        <taxon>Conexivisphaeraceae</taxon>
        <taxon>Conexivisphaera</taxon>
    </lineage>
</organism>
<sequence length="309" mass="33694">MEEVISARDLTKVYPDGTEALNGISFAVERRGIVTLLGRNGAGKTTFVRIAATLSAPTSGSLEVLGMDVLRDARSVRQRIALMPQESYPPTFPRPGELVEAYLVARGWGLGDARRKAREILEDVGLWEYRDKTVSELSGGMKRKVILAMVLASGADLMFLDEPTVGLDPQSRRSIWRILEEARREGRAMLLTTHYMEEAEALSDDVIILDRGRLVAHGGVQEIVARVGATHKLEVSDFPGAAEVISGYGRIYRYGSRIVLYSDRKSAEEAAARLVRGHSGVLRVKEVGLEDAFVLLTGGAEPLDEGAGS</sequence>
<dbReference type="EMBL" id="AP018732">
    <property type="protein sequence ID" value="BBE41914.1"/>
    <property type="molecule type" value="Genomic_DNA"/>
</dbReference>
<proteinExistence type="inferred from homology"/>
<dbReference type="SMART" id="SM00382">
    <property type="entry name" value="AAA"/>
    <property type="match status" value="1"/>
</dbReference>
<dbReference type="PANTHER" id="PTHR42711:SF5">
    <property type="entry name" value="ABC TRANSPORTER ATP-BINDING PROTEIN NATA"/>
    <property type="match status" value="1"/>
</dbReference>
<dbReference type="InterPro" id="IPR003593">
    <property type="entry name" value="AAA+_ATPase"/>
</dbReference>
<comment type="similarity">
    <text evidence="1">Belongs to the ABC transporter superfamily.</text>
</comment>
<evidence type="ECO:0000256" key="1">
    <source>
        <dbReference type="ARBA" id="ARBA00005417"/>
    </source>
</evidence>
<dbReference type="Pfam" id="PF00005">
    <property type="entry name" value="ABC_tran"/>
    <property type="match status" value="1"/>
</dbReference>
<dbReference type="Proteomes" id="UP000509448">
    <property type="component" value="Chromosome"/>
</dbReference>
<dbReference type="RefSeq" id="WP_174448204.1">
    <property type="nucleotide sequence ID" value="NZ_AP018732.1"/>
</dbReference>
<dbReference type="GO" id="GO:0005524">
    <property type="term" value="F:ATP binding"/>
    <property type="evidence" value="ECO:0007669"/>
    <property type="project" value="UniProtKB-KW"/>
</dbReference>
<evidence type="ECO:0000313" key="7">
    <source>
        <dbReference type="Proteomes" id="UP000509448"/>
    </source>
</evidence>
<keyword evidence="4" id="KW-0067">ATP-binding</keyword>
<dbReference type="GeneID" id="55584343"/>
<accession>A0A4P2VBJ4</accession>
<dbReference type="SUPFAM" id="SSF52540">
    <property type="entry name" value="P-loop containing nucleoside triphosphate hydrolases"/>
    <property type="match status" value="1"/>
</dbReference>
<name>A0A4P2VBJ4_9ARCH</name>
<dbReference type="InterPro" id="IPR003439">
    <property type="entry name" value="ABC_transporter-like_ATP-bd"/>
</dbReference>
<dbReference type="InterPro" id="IPR027417">
    <property type="entry name" value="P-loop_NTPase"/>
</dbReference>
<reference evidence="6 7" key="1">
    <citation type="journal article" date="2019" name="ISME J.">
        <title>Isolation and characterization of a thermophilic sulfur- and iron-reducing thaumarchaeote from a terrestrial acidic hot spring.</title>
        <authorList>
            <person name="Kato S."/>
            <person name="Itoh T."/>
            <person name="Yuki M."/>
            <person name="Nagamori M."/>
            <person name="Ohnishi M."/>
            <person name="Uematsu K."/>
            <person name="Suzuki K."/>
            <person name="Takashina T."/>
            <person name="Ohkuma M."/>
        </authorList>
    </citation>
    <scope>NUCLEOTIDE SEQUENCE [LARGE SCALE GENOMIC DNA]</scope>
    <source>
        <strain evidence="6 7">NAS-02</strain>
    </source>
</reference>
<dbReference type="InterPro" id="IPR017871">
    <property type="entry name" value="ABC_transporter-like_CS"/>
</dbReference>
<protein>
    <submittedName>
        <fullName evidence="6">ABC transporter, ATP binding protein related protein</fullName>
    </submittedName>
</protein>
<evidence type="ECO:0000256" key="2">
    <source>
        <dbReference type="ARBA" id="ARBA00022448"/>
    </source>
</evidence>